<keyword evidence="2" id="KW-1185">Reference proteome</keyword>
<dbReference type="EMBL" id="CAJVPV010058498">
    <property type="protein sequence ID" value="CAG8787922.1"/>
    <property type="molecule type" value="Genomic_DNA"/>
</dbReference>
<comment type="caution">
    <text evidence="1">The sequence shown here is derived from an EMBL/GenBank/DDBJ whole genome shotgun (WGS) entry which is preliminary data.</text>
</comment>
<feature type="non-terminal residue" evidence="1">
    <location>
        <position position="136"/>
    </location>
</feature>
<reference evidence="1" key="1">
    <citation type="submission" date="2021-06" db="EMBL/GenBank/DDBJ databases">
        <authorList>
            <person name="Kallberg Y."/>
            <person name="Tangrot J."/>
            <person name="Rosling A."/>
        </authorList>
    </citation>
    <scope>NUCLEOTIDE SEQUENCE</scope>
    <source>
        <strain evidence="1">CL551</strain>
    </source>
</reference>
<name>A0A9N9P3Y5_9GLOM</name>
<evidence type="ECO:0000313" key="2">
    <source>
        <dbReference type="Proteomes" id="UP000789342"/>
    </source>
</evidence>
<organism evidence="1 2">
    <name type="scientific">Acaulospora morrowiae</name>
    <dbReference type="NCBI Taxonomy" id="94023"/>
    <lineage>
        <taxon>Eukaryota</taxon>
        <taxon>Fungi</taxon>
        <taxon>Fungi incertae sedis</taxon>
        <taxon>Mucoromycota</taxon>
        <taxon>Glomeromycotina</taxon>
        <taxon>Glomeromycetes</taxon>
        <taxon>Diversisporales</taxon>
        <taxon>Acaulosporaceae</taxon>
        <taxon>Acaulospora</taxon>
    </lineage>
</organism>
<evidence type="ECO:0000313" key="1">
    <source>
        <dbReference type="EMBL" id="CAG8787922.1"/>
    </source>
</evidence>
<dbReference type="AlphaFoldDB" id="A0A9N9P3Y5"/>
<dbReference type="Proteomes" id="UP000789342">
    <property type="component" value="Unassembled WGS sequence"/>
</dbReference>
<accession>A0A9N9P3Y5</accession>
<gene>
    <name evidence="1" type="ORF">AMORRO_LOCUS17890</name>
</gene>
<sequence>ADAISTLEQLLNDHQNISLFEFDIDIVNEINSILVDGVAETMEKNDMYKDKSIPISSQQTILCANILQILHDAGGELPLAELKEKIVQAAREKGWKDSNGINSLYILVANSLVAFDHSQKGCPVTADMWKVVDVEP</sequence>
<dbReference type="OrthoDB" id="2383523at2759"/>
<protein>
    <submittedName>
        <fullName evidence="1">11722_t:CDS:1</fullName>
    </submittedName>
</protein>
<proteinExistence type="predicted"/>
<feature type="non-terminal residue" evidence="1">
    <location>
        <position position="1"/>
    </location>
</feature>